<dbReference type="EMBL" id="LNGE01000002">
    <property type="protein sequence ID" value="KYC46293.1"/>
    <property type="molecule type" value="Genomic_DNA"/>
</dbReference>
<dbReference type="InterPro" id="IPR027417">
    <property type="entry name" value="P-loop_NTPase"/>
</dbReference>
<gene>
    <name evidence="4" type="ORF">APG10_00163</name>
    <name evidence="5" type="ORF">APG11_00210</name>
    <name evidence="6" type="ORF">APG12_00216</name>
</gene>
<dbReference type="NCBIfam" id="TIGR00231">
    <property type="entry name" value="small_GTP"/>
    <property type="match status" value="1"/>
</dbReference>
<feature type="domain" description="OBG-type G" evidence="3">
    <location>
        <begin position="162"/>
        <end position="335"/>
    </location>
</feature>
<name>A0A150IU54_9EURY</name>
<dbReference type="Proteomes" id="UP000092403">
    <property type="component" value="Unassembled WGS sequence"/>
</dbReference>
<dbReference type="Proteomes" id="UP000091929">
    <property type="component" value="Unassembled WGS sequence"/>
</dbReference>
<organism evidence="5 7">
    <name type="scientific">Candidatus Methanofastidiosum methylothiophilum</name>
    <dbReference type="NCBI Taxonomy" id="1705564"/>
    <lineage>
        <taxon>Archaea</taxon>
        <taxon>Methanobacteriati</taxon>
        <taxon>Methanobacteriota</taxon>
        <taxon>Stenosarchaea group</taxon>
        <taxon>Candidatus Methanofastidiosia</taxon>
        <taxon>Candidatus Methanofastidiosales</taxon>
        <taxon>Candidatus Methanofastidiosaceae</taxon>
        <taxon>Candidatus Methanofastidiosum</taxon>
    </lineage>
</organism>
<accession>A0A150IMV1</accession>
<dbReference type="GO" id="GO:0005525">
    <property type="term" value="F:GTP binding"/>
    <property type="evidence" value="ECO:0007669"/>
    <property type="project" value="UniProtKB-KW"/>
</dbReference>
<dbReference type="Gene3D" id="3.40.50.300">
    <property type="entry name" value="P-loop containing nucleotide triphosphate hydrolases"/>
    <property type="match status" value="1"/>
</dbReference>
<dbReference type="SUPFAM" id="SSF52540">
    <property type="entry name" value="P-loop containing nucleoside triphosphate hydrolases"/>
    <property type="match status" value="1"/>
</dbReference>
<dbReference type="Proteomes" id="UP000092401">
    <property type="component" value="Unassembled WGS sequence"/>
</dbReference>
<evidence type="ECO:0000259" key="3">
    <source>
        <dbReference type="PROSITE" id="PS51710"/>
    </source>
</evidence>
<dbReference type="InterPro" id="IPR005225">
    <property type="entry name" value="Small_GTP-bd"/>
</dbReference>
<evidence type="ECO:0000256" key="2">
    <source>
        <dbReference type="ARBA" id="ARBA00023134"/>
    </source>
</evidence>
<dbReference type="EMBL" id="LNGF01000003">
    <property type="protein sequence ID" value="KYC48539.1"/>
    <property type="molecule type" value="Genomic_DNA"/>
</dbReference>
<dbReference type="AlphaFoldDB" id="A0A150IU54"/>
<reference evidence="7 8" key="1">
    <citation type="journal article" date="2016" name="ISME J.">
        <title>Chasing the elusive Euryarchaeota class WSA2: genomes reveal a uniquely fastidious methyl-reducing methanogen.</title>
        <authorList>
            <person name="Nobu M.K."/>
            <person name="Narihiro T."/>
            <person name="Kuroda K."/>
            <person name="Mei R."/>
            <person name="Liu W.T."/>
        </authorList>
    </citation>
    <scope>NUCLEOTIDE SEQUENCE [LARGE SCALE GENOMIC DNA]</scope>
    <source>
        <strain evidence="4">B03fssc0709_Meth_Bin005</strain>
        <strain evidence="5">B15fssc0709_Meth_Bin003</strain>
        <strain evidence="6">BMIXfssc0709_Meth_Bin006</strain>
    </source>
</reference>
<protein>
    <recommendedName>
        <fullName evidence="3">OBG-type G domain-containing protein</fullName>
    </recommendedName>
</protein>
<evidence type="ECO:0000313" key="6">
    <source>
        <dbReference type="EMBL" id="KYC51291.1"/>
    </source>
</evidence>
<keyword evidence="2" id="KW-0342">GTP-binding</keyword>
<comment type="caution">
    <text evidence="5">The sequence shown here is derived from an EMBL/GenBank/DDBJ whole genome shotgun (WGS) entry which is preliminary data.</text>
</comment>
<sequence>MFKEIPRIDIDEIVDKAFRNAKKKALSSKKNINEIVKEKESIRVTVAGETLAESLFKVVDRYPSFDRLPPFTRELIDIIADIDKLRHNLGALSFAINTINSVKIEYIKNIRRASSPQDASFLRKQCYGRYISILKQVEKNIKFLNNAREKLKNLPSINPDLYTIVIAGFPNVGKSSLLKALTNSEPEINSYPFTTKGINVSSFEYNKRKIQIVDTPGLLDRELSYRNPIELQAISALKYLAKLIVFVFDPTESCGYSMEDQMNLYNEISDRFIGIPFIKVLNKADLKEWGFKENIKGIEISAQEGANIDALKNNIQEILFNYFEEEVDYFEKDRN</sequence>
<dbReference type="Pfam" id="PF06858">
    <property type="entry name" value="NOG1"/>
    <property type="match status" value="1"/>
</dbReference>
<dbReference type="Gene3D" id="1.20.120.1190">
    <property type="match status" value="1"/>
</dbReference>
<dbReference type="PRINTS" id="PR00326">
    <property type="entry name" value="GTP1OBG"/>
</dbReference>
<evidence type="ECO:0000313" key="8">
    <source>
        <dbReference type="Proteomes" id="UP000092401"/>
    </source>
</evidence>
<dbReference type="PANTHER" id="PTHR45759">
    <property type="entry name" value="NUCLEOLAR GTP-BINDING PROTEIN 1"/>
    <property type="match status" value="1"/>
</dbReference>
<dbReference type="EMBL" id="LNJC01000002">
    <property type="protein sequence ID" value="KYC51291.1"/>
    <property type="molecule type" value="Genomic_DNA"/>
</dbReference>
<dbReference type="InterPro" id="IPR041623">
    <property type="entry name" value="NOG1_N"/>
</dbReference>
<dbReference type="InterPro" id="IPR006073">
    <property type="entry name" value="GTP-bd"/>
</dbReference>
<evidence type="ECO:0000256" key="1">
    <source>
        <dbReference type="ARBA" id="ARBA00022741"/>
    </source>
</evidence>
<evidence type="ECO:0000313" key="5">
    <source>
        <dbReference type="EMBL" id="KYC48539.1"/>
    </source>
</evidence>
<evidence type="ECO:0000313" key="4">
    <source>
        <dbReference type="EMBL" id="KYC46293.1"/>
    </source>
</evidence>
<dbReference type="PATRIC" id="fig|1706438.3.peg.216"/>
<dbReference type="Pfam" id="PF17835">
    <property type="entry name" value="NOG1_N"/>
    <property type="match status" value="1"/>
</dbReference>
<accession>A0A150J236</accession>
<dbReference type="PATRIC" id="fig|1706436.3.peg.162"/>
<dbReference type="InterPro" id="IPR010674">
    <property type="entry name" value="NOG1_Rossman_fold_dom"/>
</dbReference>
<dbReference type="PATRIC" id="fig|1706437.3.peg.209"/>
<proteinExistence type="predicted"/>
<accession>A0A150IU54</accession>
<dbReference type="InterPro" id="IPR031167">
    <property type="entry name" value="G_OBG"/>
</dbReference>
<dbReference type="PROSITE" id="PS51710">
    <property type="entry name" value="G_OBG"/>
    <property type="match status" value="1"/>
</dbReference>
<evidence type="ECO:0000313" key="7">
    <source>
        <dbReference type="Proteomes" id="UP000091929"/>
    </source>
</evidence>
<dbReference type="CDD" id="cd01897">
    <property type="entry name" value="NOG"/>
    <property type="match status" value="1"/>
</dbReference>
<keyword evidence="1" id="KW-0547">Nucleotide-binding</keyword>